<evidence type="ECO:0000313" key="2">
    <source>
        <dbReference type="Proteomes" id="UP001237642"/>
    </source>
</evidence>
<reference evidence="1" key="1">
    <citation type="submission" date="2023-02" db="EMBL/GenBank/DDBJ databases">
        <title>Genome of toxic invasive species Heracleum sosnowskyi carries increased number of genes despite the absence of recent whole-genome duplications.</title>
        <authorList>
            <person name="Schelkunov M."/>
            <person name="Shtratnikova V."/>
            <person name="Makarenko M."/>
            <person name="Klepikova A."/>
            <person name="Omelchenko D."/>
            <person name="Novikova G."/>
            <person name="Obukhova E."/>
            <person name="Bogdanov V."/>
            <person name="Penin A."/>
            <person name="Logacheva M."/>
        </authorList>
    </citation>
    <scope>NUCLEOTIDE SEQUENCE</scope>
    <source>
        <strain evidence="1">Hsosn_3</strain>
        <tissue evidence="1">Leaf</tissue>
    </source>
</reference>
<evidence type="ECO:0000313" key="1">
    <source>
        <dbReference type="EMBL" id="KAK1388822.1"/>
    </source>
</evidence>
<evidence type="ECO:0008006" key="3">
    <source>
        <dbReference type="Google" id="ProtNLM"/>
    </source>
</evidence>
<dbReference type="PANTHER" id="PTHR47718:SF17">
    <property type="entry name" value="PROTEIN FAR1-RELATED SEQUENCE 5-LIKE"/>
    <property type="match status" value="1"/>
</dbReference>
<proteinExistence type="predicted"/>
<dbReference type="PANTHER" id="PTHR47718">
    <property type="entry name" value="OS01G0519700 PROTEIN"/>
    <property type="match status" value="1"/>
</dbReference>
<keyword evidence="2" id="KW-1185">Reference proteome</keyword>
<dbReference type="AlphaFoldDB" id="A0AAD8IN34"/>
<organism evidence="1 2">
    <name type="scientific">Heracleum sosnowskyi</name>
    <dbReference type="NCBI Taxonomy" id="360622"/>
    <lineage>
        <taxon>Eukaryota</taxon>
        <taxon>Viridiplantae</taxon>
        <taxon>Streptophyta</taxon>
        <taxon>Embryophyta</taxon>
        <taxon>Tracheophyta</taxon>
        <taxon>Spermatophyta</taxon>
        <taxon>Magnoliopsida</taxon>
        <taxon>eudicotyledons</taxon>
        <taxon>Gunneridae</taxon>
        <taxon>Pentapetalae</taxon>
        <taxon>asterids</taxon>
        <taxon>campanulids</taxon>
        <taxon>Apiales</taxon>
        <taxon>Apiaceae</taxon>
        <taxon>Apioideae</taxon>
        <taxon>apioid superclade</taxon>
        <taxon>Tordylieae</taxon>
        <taxon>Tordyliinae</taxon>
        <taxon>Heracleum</taxon>
    </lineage>
</organism>
<accession>A0AAD8IN34</accession>
<name>A0AAD8IN34_9APIA</name>
<gene>
    <name evidence="1" type="ORF">POM88_017000</name>
</gene>
<reference evidence="1" key="2">
    <citation type="submission" date="2023-05" db="EMBL/GenBank/DDBJ databases">
        <authorList>
            <person name="Schelkunov M.I."/>
        </authorList>
    </citation>
    <scope>NUCLEOTIDE SEQUENCE</scope>
    <source>
        <strain evidence="1">Hsosn_3</strain>
        <tissue evidence="1">Leaf</tissue>
    </source>
</reference>
<comment type="caution">
    <text evidence="1">The sequence shown here is derived from an EMBL/GenBank/DDBJ whole genome shotgun (WGS) entry which is preliminary data.</text>
</comment>
<dbReference type="EMBL" id="JAUIZM010000004">
    <property type="protein sequence ID" value="KAK1388822.1"/>
    <property type="molecule type" value="Genomic_DNA"/>
</dbReference>
<sequence length="168" mass="20005">MKKYIWSSTIEPGEFEKGWKYVLKEFKLEGNRWLWKIYAIRTSWIPAFFRDKPMFGLMRTTSRSESENNFFSQFHRQSNTLCEFYLRFESAMDKQRYETARLNQEGSSTIPTTITKLFIEAEAAQVYTRPVFYKVQQEMVASGYDMRIQTNGPLVDGIKCYEMKDVRS</sequence>
<protein>
    <recommendedName>
        <fullName evidence="3">Protein FAR1-RELATED SEQUENCE</fullName>
    </recommendedName>
</protein>
<dbReference type="Proteomes" id="UP001237642">
    <property type="component" value="Unassembled WGS sequence"/>
</dbReference>